<evidence type="ECO:0000313" key="6">
    <source>
        <dbReference type="EMBL" id="MCK0536264.1"/>
    </source>
</evidence>
<feature type="domain" description="Carboxylesterase type B" evidence="5">
    <location>
        <begin position="3"/>
        <end position="464"/>
    </location>
</feature>
<dbReference type="InterPro" id="IPR002018">
    <property type="entry name" value="CarbesteraseB"/>
</dbReference>
<keyword evidence="7" id="KW-1185">Reference proteome</keyword>
<comment type="similarity">
    <text evidence="1 4">Belongs to the type-B carboxylesterase/lipase family.</text>
</comment>
<dbReference type="InterPro" id="IPR000997">
    <property type="entry name" value="Cholinesterase"/>
</dbReference>
<protein>
    <recommendedName>
        <fullName evidence="4">Carboxylic ester hydrolase</fullName>
        <ecNumber evidence="4">3.1.1.-</ecNumber>
    </recommendedName>
</protein>
<comment type="caution">
    <text evidence="6">The sequence shown here is derived from an EMBL/GenBank/DDBJ whole genome shotgun (WGS) entry which is preliminary data.</text>
</comment>
<reference evidence="6" key="1">
    <citation type="submission" date="2022-04" db="EMBL/GenBank/DDBJ databases">
        <title>Alcanivorax sp. CY1518 draft genome sequence.</title>
        <authorList>
            <person name="Zhao G."/>
            <person name="An M."/>
        </authorList>
    </citation>
    <scope>NUCLEOTIDE SEQUENCE</scope>
    <source>
        <strain evidence="6">CY1518</strain>
    </source>
</reference>
<dbReference type="Proteomes" id="UP001165524">
    <property type="component" value="Unassembled WGS sequence"/>
</dbReference>
<dbReference type="PANTHER" id="PTHR43918:SF4">
    <property type="entry name" value="CARBOXYLIC ESTER HYDROLASE"/>
    <property type="match status" value="1"/>
</dbReference>
<dbReference type="SUPFAM" id="SSF53474">
    <property type="entry name" value="alpha/beta-Hydrolases"/>
    <property type="match status" value="1"/>
</dbReference>
<dbReference type="Gene3D" id="3.40.50.1820">
    <property type="entry name" value="alpha/beta hydrolase"/>
    <property type="match status" value="1"/>
</dbReference>
<dbReference type="PROSITE" id="PS00122">
    <property type="entry name" value="CARBOXYLESTERASE_B_1"/>
    <property type="match status" value="1"/>
</dbReference>
<keyword evidence="2 4" id="KW-0378">Hydrolase</keyword>
<dbReference type="InterPro" id="IPR019826">
    <property type="entry name" value="Carboxylesterase_B_AS"/>
</dbReference>
<proteinExistence type="inferred from homology"/>
<dbReference type="EC" id="3.1.1.-" evidence="4"/>
<evidence type="ECO:0000256" key="2">
    <source>
        <dbReference type="ARBA" id="ARBA00022801"/>
    </source>
</evidence>
<dbReference type="InterPro" id="IPR029058">
    <property type="entry name" value="AB_hydrolase_fold"/>
</dbReference>
<organism evidence="6 7">
    <name type="scientific">Alcanivorax quisquiliarum</name>
    <dbReference type="NCBI Taxonomy" id="2933565"/>
    <lineage>
        <taxon>Bacteria</taxon>
        <taxon>Pseudomonadati</taxon>
        <taxon>Pseudomonadota</taxon>
        <taxon>Gammaproteobacteria</taxon>
        <taxon>Oceanospirillales</taxon>
        <taxon>Alcanivoracaceae</taxon>
        <taxon>Alcanivorax</taxon>
    </lineage>
</organism>
<dbReference type="InterPro" id="IPR050654">
    <property type="entry name" value="AChE-related_enzymes"/>
</dbReference>
<accession>A0ABT0E3J4</accession>
<evidence type="ECO:0000259" key="5">
    <source>
        <dbReference type="Pfam" id="PF00135"/>
    </source>
</evidence>
<dbReference type="EMBL" id="JALKII010000001">
    <property type="protein sequence ID" value="MCK0536264.1"/>
    <property type="molecule type" value="Genomic_DNA"/>
</dbReference>
<dbReference type="RefSeq" id="WP_246947322.1">
    <property type="nucleotide sequence ID" value="NZ_JALKII010000001.1"/>
</dbReference>
<dbReference type="PANTHER" id="PTHR43918">
    <property type="entry name" value="ACETYLCHOLINESTERASE"/>
    <property type="match status" value="1"/>
</dbReference>
<keyword evidence="3" id="KW-1015">Disulfide bond</keyword>
<name>A0ABT0E3J4_9GAMM</name>
<gene>
    <name evidence="6" type="ORF">MU846_00895</name>
</gene>
<evidence type="ECO:0000256" key="1">
    <source>
        <dbReference type="ARBA" id="ARBA00005964"/>
    </source>
</evidence>
<evidence type="ECO:0000313" key="7">
    <source>
        <dbReference type="Proteomes" id="UP001165524"/>
    </source>
</evidence>
<sequence length="511" mass="54828">MTQQAIEIETGRVTGLRREQGITEYRGIPFAAPPVGAWRWRGPQPALPWSGVRAAERVAMPAWQERNPMMGVDEIGDDCLAVNIWVPEGDGPFPVMVWFHGGGYTSGSPSQLLYHGARLAAAQQVIVVNAAYRLGVWGYGCFPELEADGNLGLRDQIAALAWVQRNIAGFGGDPRQVTVFGESAGGFSVATLLATPAADDLFQRAIVQSGSADMVLAPAEAEGVSCRVAQALPAGMTLMDASARDIVKAQRAAYSSPVLRGLRQSTPSQSMVFMPVVDGDLLPRRPLDAIAAGCARDRAIMAGVCRDEYHLFQYAPPFNGGKQMAALREVADAAIFRRFMRALPEHGEAAFVHYQEQVTPDPRRCNLDWFSAMEGDNLFRVPTQRLLDAQHSAGGQAWAFQFTWEAEMLGVPLGACHVVDVPFVFGITDTPVGQLFTGGGEQAAALSRRVQQAWGDFARGESPGWAPWPAGAELLGREQGMAPILDEARAALWEPIIPAGDPAAGAGGAHT</sequence>
<evidence type="ECO:0000256" key="3">
    <source>
        <dbReference type="ARBA" id="ARBA00023157"/>
    </source>
</evidence>
<dbReference type="PRINTS" id="PR00878">
    <property type="entry name" value="CHOLNESTRASE"/>
</dbReference>
<evidence type="ECO:0000256" key="4">
    <source>
        <dbReference type="RuleBase" id="RU361235"/>
    </source>
</evidence>
<dbReference type="Pfam" id="PF00135">
    <property type="entry name" value="COesterase"/>
    <property type="match status" value="1"/>
</dbReference>